<dbReference type="SUPFAM" id="SSF53448">
    <property type="entry name" value="Nucleotide-diphospho-sugar transferases"/>
    <property type="match status" value="1"/>
</dbReference>
<evidence type="ECO:0000256" key="7">
    <source>
        <dbReference type="ARBA" id="ARBA00023136"/>
    </source>
</evidence>
<dbReference type="InterPro" id="IPR001173">
    <property type="entry name" value="Glyco_trans_2-like"/>
</dbReference>
<accession>A0A558BP41</accession>
<evidence type="ECO:0000256" key="1">
    <source>
        <dbReference type="ARBA" id="ARBA00004651"/>
    </source>
</evidence>
<dbReference type="GO" id="GO:0016757">
    <property type="term" value="F:glycosyltransferase activity"/>
    <property type="evidence" value="ECO:0007669"/>
    <property type="project" value="UniProtKB-KW"/>
</dbReference>
<feature type="transmembrane region" description="Helical" evidence="9">
    <location>
        <begin position="238"/>
        <end position="259"/>
    </location>
</feature>
<evidence type="ECO:0000313" key="11">
    <source>
        <dbReference type="EMBL" id="TVT38277.1"/>
    </source>
</evidence>
<protein>
    <submittedName>
        <fullName evidence="11">Glycosyltransferase family 2 protein</fullName>
    </submittedName>
</protein>
<dbReference type="OrthoDB" id="9811884at2"/>
<dbReference type="Pfam" id="PF00535">
    <property type="entry name" value="Glycos_transf_2"/>
    <property type="match status" value="1"/>
</dbReference>
<dbReference type="PANTHER" id="PTHR48090:SF1">
    <property type="entry name" value="PROPHAGE BACTOPRENOL GLUCOSYL TRANSFERASE HOMOLOG"/>
    <property type="match status" value="1"/>
</dbReference>
<evidence type="ECO:0000256" key="9">
    <source>
        <dbReference type="SAM" id="Phobius"/>
    </source>
</evidence>
<feature type="domain" description="Glycosyltransferase 2-like" evidence="10">
    <location>
        <begin position="14"/>
        <end position="176"/>
    </location>
</feature>
<feature type="transmembrane region" description="Helical" evidence="9">
    <location>
        <begin position="271"/>
        <end position="296"/>
    </location>
</feature>
<dbReference type="GO" id="GO:0005886">
    <property type="term" value="C:plasma membrane"/>
    <property type="evidence" value="ECO:0007669"/>
    <property type="project" value="UniProtKB-SubCell"/>
</dbReference>
<dbReference type="InterPro" id="IPR050256">
    <property type="entry name" value="Glycosyltransferase_2"/>
</dbReference>
<keyword evidence="2" id="KW-1003">Cell membrane</keyword>
<dbReference type="EMBL" id="VMRJ01000005">
    <property type="protein sequence ID" value="TVT38277.1"/>
    <property type="molecule type" value="Genomic_DNA"/>
</dbReference>
<gene>
    <name evidence="11" type="ORF">FNT36_18940</name>
</gene>
<dbReference type="Proteomes" id="UP000317624">
    <property type="component" value="Unassembled WGS sequence"/>
</dbReference>
<dbReference type="CDD" id="cd04187">
    <property type="entry name" value="DPM1_like_bac"/>
    <property type="match status" value="1"/>
</dbReference>
<keyword evidence="5 9" id="KW-0812">Transmembrane</keyword>
<evidence type="ECO:0000256" key="4">
    <source>
        <dbReference type="ARBA" id="ARBA00022679"/>
    </source>
</evidence>
<reference evidence="11 12" key="1">
    <citation type="submission" date="2019-07" db="EMBL/GenBank/DDBJ databases">
        <title>Hymenobacter sp. straun FUR1 Genome sequencing and assembly.</title>
        <authorList>
            <person name="Chhetri G."/>
        </authorList>
    </citation>
    <scope>NUCLEOTIDE SEQUENCE [LARGE SCALE GENOMIC DNA]</scope>
    <source>
        <strain evidence="11 12">Fur1</strain>
    </source>
</reference>
<comment type="similarity">
    <text evidence="8">Belongs to the glycosyltransferase 2 family. GtrB subfamily.</text>
</comment>
<dbReference type="PANTHER" id="PTHR48090">
    <property type="entry name" value="UNDECAPRENYL-PHOSPHATE 4-DEOXY-4-FORMAMIDO-L-ARABINOSE TRANSFERASE-RELATED"/>
    <property type="match status" value="1"/>
</dbReference>
<evidence type="ECO:0000256" key="3">
    <source>
        <dbReference type="ARBA" id="ARBA00022676"/>
    </source>
</evidence>
<comment type="caution">
    <text evidence="11">The sequence shown here is derived from an EMBL/GenBank/DDBJ whole genome shotgun (WGS) entry which is preliminary data.</text>
</comment>
<name>A0A558BP41_9BACT</name>
<comment type="subcellular location">
    <subcellularLocation>
        <location evidence="1">Cell membrane</location>
        <topology evidence="1">Multi-pass membrane protein</topology>
    </subcellularLocation>
</comment>
<keyword evidence="3" id="KW-0328">Glycosyltransferase</keyword>
<keyword evidence="6 9" id="KW-1133">Transmembrane helix</keyword>
<evidence type="ECO:0000256" key="5">
    <source>
        <dbReference type="ARBA" id="ARBA00022692"/>
    </source>
</evidence>
<proteinExistence type="inferred from homology"/>
<dbReference type="InterPro" id="IPR029044">
    <property type="entry name" value="Nucleotide-diphossugar_trans"/>
</dbReference>
<dbReference type="AlphaFoldDB" id="A0A558BP41"/>
<dbReference type="RefSeq" id="WP_144850931.1">
    <property type="nucleotide sequence ID" value="NZ_VMRJ01000005.1"/>
</dbReference>
<dbReference type="FunFam" id="3.90.550.10:FF:000079">
    <property type="entry name" value="Probable glycosyl transferase"/>
    <property type="match status" value="1"/>
</dbReference>
<evidence type="ECO:0000256" key="2">
    <source>
        <dbReference type="ARBA" id="ARBA00022475"/>
    </source>
</evidence>
<evidence type="ECO:0000256" key="6">
    <source>
        <dbReference type="ARBA" id="ARBA00022989"/>
    </source>
</evidence>
<organism evidence="11 12">
    <name type="scientific">Hymenobacter setariae</name>
    <dbReference type="NCBI Taxonomy" id="2594794"/>
    <lineage>
        <taxon>Bacteria</taxon>
        <taxon>Pseudomonadati</taxon>
        <taxon>Bacteroidota</taxon>
        <taxon>Cytophagia</taxon>
        <taxon>Cytophagales</taxon>
        <taxon>Hymenobacteraceae</taxon>
        <taxon>Hymenobacter</taxon>
    </lineage>
</organism>
<evidence type="ECO:0000313" key="12">
    <source>
        <dbReference type="Proteomes" id="UP000317624"/>
    </source>
</evidence>
<keyword evidence="12" id="KW-1185">Reference proteome</keyword>
<evidence type="ECO:0000259" key="10">
    <source>
        <dbReference type="Pfam" id="PF00535"/>
    </source>
</evidence>
<sequence length="334" mass="37288">MVPTPTQQISPDLSIVVPLYNEEANIEALYRRLKTVVDAMGVSYQFVFINDGSRDRTLALVHELSRRDQQVCYIDLSRNFGHQIAVTAGLDNCTGAAVVIIDADLQDPPELIPQLYDKLLTGYEVVYAKRLSRPGENAAKLMTAKLFYRTLAAITHVSIPVDTGDFRIISRKVVEALKLMPEQNKFLRGQISWIGFRQTYVEYDRAQRAGGETGYTYSKMLRLAIDGITAFSDFPLKLASLSGFVVSGISFLVMLYTLYSRFVTHDYQPGWASLMISILFLGGVQLIAIGIIGEYIGRLSANVRQRPLYLVADTNIQPAVSYEESRVATPAGRR</sequence>
<keyword evidence="7 9" id="KW-0472">Membrane</keyword>
<dbReference type="Gene3D" id="3.90.550.10">
    <property type="entry name" value="Spore Coat Polysaccharide Biosynthesis Protein SpsA, Chain A"/>
    <property type="match status" value="1"/>
</dbReference>
<keyword evidence="4 11" id="KW-0808">Transferase</keyword>
<evidence type="ECO:0000256" key="8">
    <source>
        <dbReference type="ARBA" id="ARBA00038152"/>
    </source>
</evidence>